<keyword evidence="6 12" id="KW-0548">Nucleotidyltransferase</keyword>
<dbReference type="CDD" id="cd04485">
    <property type="entry name" value="DnaE_OBF"/>
    <property type="match status" value="1"/>
</dbReference>
<dbReference type="Gene3D" id="1.10.10.1600">
    <property type="entry name" value="Bacterial DNA polymerase III alpha subunit, thumb domain"/>
    <property type="match status" value="1"/>
</dbReference>
<dbReference type="GO" id="GO:0003676">
    <property type="term" value="F:nucleic acid binding"/>
    <property type="evidence" value="ECO:0007669"/>
    <property type="project" value="InterPro"/>
</dbReference>
<keyword evidence="7" id="KW-0235">DNA replication</keyword>
<dbReference type="Pfam" id="PF02811">
    <property type="entry name" value="PHP"/>
    <property type="match status" value="1"/>
</dbReference>
<dbReference type="Gene3D" id="3.20.20.140">
    <property type="entry name" value="Metal-dependent hydrolases"/>
    <property type="match status" value="1"/>
</dbReference>
<dbReference type="NCBIfam" id="TIGR00594">
    <property type="entry name" value="polc"/>
    <property type="match status" value="1"/>
</dbReference>
<dbReference type="PANTHER" id="PTHR32294">
    <property type="entry name" value="DNA POLYMERASE III SUBUNIT ALPHA"/>
    <property type="match status" value="1"/>
</dbReference>
<dbReference type="InterPro" id="IPR004365">
    <property type="entry name" value="NA-bd_OB_tRNA"/>
</dbReference>
<dbReference type="Pfam" id="PF17657">
    <property type="entry name" value="DNA_pol3_finger"/>
    <property type="match status" value="1"/>
</dbReference>
<dbReference type="InterPro" id="IPR016195">
    <property type="entry name" value="Pol/histidinol_Pase-like"/>
</dbReference>
<reference evidence="12" key="1">
    <citation type="submission" date="2020-10" db="EMBL/GenBank/DDBJ databases">
        <authorList>
            <person name="Gilroy R."/>
        </authorList>
    </citation>
    <scope>NUCLEOTIDE SEQUENCE</scope>
    <source>
        <strain evidence="12">ChiGjej2B2-12916</strain>
    </source>
</reference>
<comment type="catalytic activity">
    <reaction evidence="10">
        <text>DNA(n) + a 2'-deoxyribonucleoside 5'-triphosphate = DNA(n+1) + diphosphate</text>
        <dbReference type="Rhea" id="RHEA:22508"/>
        <dbReference type="Rhea" id="RHEA-COMP:17339"/>
        <dbReference type="Rhea" id="RHEA-COMP:17340"/>
        <dbReference type="ChEBI" id="CHEBI:33019"/>
        <dbReference type="ChEBI" id="CHEBI:61560"/>
        <dbReference type="ChEBI" id="CHEBI:173112"/>
        <dbReference type="EC" id="2.7.7.7"/>
    </reaction>
</comment>
<comment type="subcellular location">
    <subcellularLocation>
        <location evidence="1">Cytoplasm</location>
    </subcellularLocation>
</comment>
<evidence type="ECO:0000256" key="7">
    <source>
        <dbReference type="ARBA" id="ARBA00022705"/>
    </source>
</evidence>
<evidence type="ECO:0000313" key="12">
    <source>
        <dbReference type="EMBL" id="HIQ61460.1"/>
    </source>
</evidence>
<dbReference type="GO" id="GO:0005737">
    <property type="term" value="C:cytoplasm"/>
    <property type="evidence" value="ECO:0007669"/>
    <property type="project" value="UniProtKB-SubCell"/>
</dbReference>
<dbReference type="InterPro" id="IPR040982">
    <property type="entry name" value="DNA_pol3_finger"/>
</dbReference>
<evidence type="ECO:0000256" key="3">
    <source>
        <dbReference type="ARBA" id="ARBA00012417"/>
    </source>
</evidence>
<dbReference type="Pfam" id="PF14579">
    <property type="entry name" value="HHH_6"/>
    <property type="match status" value="1"/>
</dbReference>
<dbReference type="InterPro" id="IPR004013">
    <property type="entry name" value="PHP_dom"/>
</dbReference>
<dbReference type="GO" id="GO:0008408">
    <property type="term" value="F:3'-5' exonuclease activity"/>
    <property type="evidence" value="ECO:0007669"/>
    <property type="project" value="InterPro"/>
</dbReference>
<dbReference type="SUPFAM" id="SSF89550">
    <property type="entry name" value="PHP domain-like"/>
    <property type="match status" value="1"/>
</dbReference>
<dbReference type="PANTHER" id="PTHR32294:SF0">
    <property type="entry name" value="DNA POLYMERASE III SUBUNIT ALPHA"/>
    <property type="match status" value="1"/>
</dbReference>
<evidence type="ECO:0000259" key="11">
    <source>
        <dbReference type="SMART" id="SM00481"/>
    </source>
</evidence>
<evidence type="ECO:0000256" key="10">
    <source>
        <dbReference type="ARBA" id="ARBA00049244"/>
    </source>
</evidence>
<name>A0A9D1CH88_9FIRM</name>
<dbReference type="CDD" id="cd12113">
    <property type="entry name" value="PHP_PolIIIA_DnaE3"/>
    <property type="match status" value="1"/>
</dbReference>
<dbReference type="Pfam" id="PF07733">
    <property type="entry name" value="DNA_pol3_alpha"/>
    <property type="match status" value="1"/>
</dbReference>
<dbReference type="EMBL" id="DVFO01000085">
    <property type="protein sequence ID" value="HIQ61460.1"/>
    <property type="molecule type" value="Genomic_DNA"/>
</dbReference>
<dbReference type="Proteomes" id="UP000886879">
    <property type="component" value="Unassembled WGS sequence"/>
</dbReference>
<dbReference type="InterPro" id="IPR041931">
    <property type="entry name" value="DNA_pol3_alpha_thumb_dom"/>
</dbReference>
<reference evidence="12" key="2">
    <citation type="journal article" date="2021" name="PeerJ">
        <title>Extensive microbial diversity within the chicken gut microbiome revealed by metagenomics and culture.</title>
        <authorList>
            <person name="Gilroy R."/>
            <person name="Ravi A."/>
            <person name="Getino M."/>
            <person name="Pursley I."/>
            <person name="Horton D.L."/>
            <person name="Alikhan N.F."/>
            <person name="Baker D."/>
            <person name="Gharbi K."/>
            <person name="Hall N."/>
            <person name="Watson M."/>
            <person name="Adriaenssens E.M."/>
            <person name="Foster-Nyarko E."/>
            <person name="Jarju S."/>
            <person name="Secka A."/>
            <person name="Antonio M."/>
            <person name="Oren A."/>
            <person name="Chaudhuri R.R."/>
            <person name="La Ragione R."/>
            <person name="Hildebrand F."/>
            <person name="Pallen M.J."/>
        </authorList>
    </citation>
    <scope>NUCLEOTIDE SEQUENCE</scope>
    <source>
        <strain evidence="12">ChiGjej2B2-12916</strain>
    </source>
</reference>
<proteinExistence type="inferred from homology"/>
<evidence type="ECO:0000256" key="9">
    <source>
        <dbReference type="ARBA" id="ARBA00025611"/>
    </source>
</evidence>
<protein>
    <recommendedName>
        <fullName evidence="4">DNA polymerase III subunit alpha</fullName>
        <ecNumber evidence="3">2.7.7.7</ecNumber>
    </recommendedName>
</protein>
<evidence type="ECO:0000256" key="2">
    <source>
        <dbReference type="ARBA" id="ARBA00009496"/>
    </source>
</evidence>
<comment type="function">
    <text evidence="9">DNA polymerase III is a complex, multichain enzyme responsible for most of the replicative synthesis in bacteria. This DNA polymerase also exhibits 3' to 5' exonuclease activity. The alpha chain is the DNA polymerase.</text>
</comment>
<dbReference type="GO" id="GO:0006260">
    <property type="term" value="P:DNA replication"/>
    <property type="evidence" value="ECO:0007669"/>
    <property type="project" value="UniProtKB-KW"/>
</dbReference>
<evidence type="ECO:0000313" key="13">
    <source>
        <dbReference type="Proteomes" id="UP000886879"/>
    </source>
</evidence>
<evidence type="ECO:0000256" key="5">
    <source>
        <dbReference type="ARBA" id="ARBA00022679"/>
    </source>
</evidence>
<comment type="caution">
    <text evidence="12">The sequence shown here is derived from an EMBL/GenBank/DDBJ whole genome shotgun (WGS) entry which is preliminary data.</text>
</comment>
<evidence type="ECO:0000256" key="6">
    <source>
        <dbReference type="ARBA" id="ARBA00022695"/>
    </source>
</evidence>
<comment type="similarity">
    <text evidence="2">Belongs to the DNA polymerase type-C family. DnaE subfamily.</text>
</comment>
<evidence type="ECO:0000256" key="4">
    <source>
        <dbReference type="ARBA" id="ARBA00019114"/>
    </source>
</evidence>
<keyword evidence="5 12" id="KW-0808">Transferase</keyword>
<dbReference type="InterPro" id="IPR029460">
    <property type="entry name" value="DNAPol_HHH"/>
</dbReference>
<dbReference type="EC" id="2.7.7.7" evidence="3"/>
<dbReference type="Gene3D" id="2.40.50.140">
    <property type="entry name" value="Nucleic acid-binding proteins"/>
    <property type="match status" value="1"/>
</dbReference>
<dbReference type="NCBIfam" id="NF005298">
    <property type="entry name" value="PRK06826.1"/>
    <property type="match status" value="1"/>
</dbReference>
<keyword evidence="8" id="KW-0239">DNA-directed DNA polymerase</keyword>
<dbReference type="InterPro" id="IPR003141">
    <property type="entry name" value="Pol/His_phosphatase_N"/>
</dbReference>
<dbReference type="InterPro" id="IPR012340">
    <property type="entry name" value="NA-bd_OB-fold"/>
</dbReference>
<dbReference type="GO" id="GO:0003887">
    <property type="term" value="F:DNA-directed DNA polymerase activity"/>
    <property type="evidence" value="ECO:0007669"/>
    <property type="project" value="UniProtKB-KW"/>
</dbReference>
<dbReference type="Pfam" id="PF01336">
    <property type="entry name" value="tRNA_anti-codon"/>
    <property type="match status" value="1"/>
</dbReference>
<dbReference type="InterPro" id="IPR011708">
    <property type="entry name" value="DNA_pol3_alpha_NTPase_dom"/>
</dbReference>
<dbReference type="AlphaFoldDB" id="A0A9D1CH88"/>
<dbReference type="NCBIfam" id="NF004226">
    <property type="entry name" value="PRK05673.1"/>
    <property type="match status" value="1"/>
</dbReference>
<dbReference type="Gene3D" id="1.10.150.870">
    <property type="match status" value="1"/>
</dbReference>
<evidence type="ECO:0000256" key="8">
    <source>
        <dbReference type="ARBA" id="ARBA00022932"/>
    </source>
</evidence>
<feature type="domain" description="Polymerase/histidinol phosphatase N-terminal" evidence="11">
    <location>
        <begin position="4"/>
        <end position="71"/>
    </location>
</feature>
<dbReference type="SMART" id="SM00481">
    <property type="entry name" value="POLIIIAc"/>
    <property type="match status" value="1"/>
</dbReference>
<sequence length="1152" mass="129573">MAFVHLHVHTEYSLLDGACRIKQLVERVKELGQEAVAITDHGVMFGAVDFYRACLGAGIKPIIGCEVYVAHRSRFDHTRELDGSPRHLVLLCKNETGYRNLSYLVSMAYVEGFYGRPRVDMELLRAHSEGLIALSACLGGEIPRRLMAGDYQGALAHALEMRDIFGEDSYYLEIQDHGIDQQKAVNAGIFRLHAETGIPLVATNDAHYLTREDSVMQDVLMCVQTGKRLEDTDRMRFETQEFYIKSEEEMRSIFPQCLEAIENTAKIAQMCQVDFQFGVHHLPEFKLPEGETDGDAYFERLCRQGFQQRYPGAGEEYQQRLEMEMNMIRRMGFVDYFLIVSDFIGYAKSQGIPVGPGRGSAAGSMVSYCLYITDIDPMKYSLYFERFLNPERVTMPDIDIDFCIRRRQEVIDYVSRKYGEDHVAQIVTFGTMKAKAAIRDVGRVMDMPYAEVDAIAKQVPFALDMTLDKALVLSKGLADLYNGNEKVKQLVDMARKLEGMPRNASTHAAGVVITRRPVYEYVPLATNDDVPVTQYTMVTLEELGLLKMDFLGLRNLTILDDAVKMVKEHNPDFSLSEIRDDDPEVFRMLSEGHTSGVFQMESAGMTGVCVGLKPQNIEDITAIIALYRPGPMDSIPKFIASKQDPRCISYRNPALEPILSVTYGCIVYQEQVIEIFRRLAGYSLGQADMVRRAMSKKKVKDIEREREAFIHGDPQRNIEGCVARGIPAEDAQAIYDEIYAFANYAFNKAHAVSYAIVAYQTAWFKCHYTREYMAALLTSVLDSQDKVAEYIAECKENGIALLPPDINESGLSFTVSGNNIRFGLAALKGVGRGFVNAVLTQRQQGGPFTSFPDFCARMSHNDLNKRVLESLIRAGCFDRMGYRRSQLLKVFEQVVDSILRDQRQKLEGQFDLFGGQESLEPEMKLPDIPEFSPAELMAMEKEVTGLYLSGHPMDQYRRQVQKLRAVPIATLIQGCSEEGDRPPKFSDGQKVTVAGVVATVKTKTTKNNTMMAYVSLEDATGAMELMVFSRVLGECGHYLKAGLPVAVTGRLSQRDEKEPQIMADWIGPLSGEDQQSPTPEESEAEKTLWIRLPDGNESLVWLKKLLSMFPGQSRTVVYLQDSKKKLLAGCLHHAVLLEELRETLGEDSVVLR</sequence>
<dbReference type="InterPro" id="IPR004805">
    <property type="entry name" value="DnaE2/DnaE/PolC"/>
</dbReference>
<accession>A0A9D1CH88</accession>
<evidence type="ECO:0000256" key="1">
    <source>
        <dbReference type="ARBA" id="ARBA00004496"/>
    </source>
</evidence>
<organism evidence="12 13">
    <name type="scientific">Candidatus Enterenecus faecium</name>
    <dbReference type="NCBI Taxonomy" id="2840780"/>
    <lineage>
        <taxon>Bacteria</taxon>
        <taxon>Bacillati</taxon>
        <taxon>Bacillota</taxon>
        <taxon>Clostridia</taxon>
        <taxon>Eubacteriales</taxon>
        <taxon>Candidatus Enterenecus</taxon>
    </lineage>
</organism>
<gene>
    <name evidence="12" type="ORF">IAD31_07720</name>
</gene>